<name>A0ACB9R8Q0_9MYRT</name>
<evidence type="ECO:0000313" key="2">
    <source>
        <dbReference type="Proteomes" id="UP001057402"/>
    </source>
</evidence>
<proteinExistence type="predicted"/>
<reference evidence="2" key="1">
    <citation type="journal article" date="2023" name="Front. Plant Sci.">
        <title>Chromosomal-level genome assembly of Melastoma candidum provides insights into trichome evolution.</title>
        <authorList>
            <person name="Zhong Y."/>
            <person name="Wu W."/>
            <person name="Sun C."/>
            <person name="Zou P."/>
            <person name="Liu Y."/>
            <person name="Dai S."/>
            <person name="Zhou R."/>
        </authorList>
    </citation>
    <scope>NUCLEOTIDE SEQUENCE [LARGE SCALE GENOMIC DNA]</scope>
</reference>
<gene>
    <name evidence="1" type="ORF">MLD38_013287</name>
</gene>
<keyword evidence="2" id="KW-1185">Reference proteome</keyword>
<dbReference type="Proteomes" id="UP001057402">
    <property type="component" value="Chromosome 4"/>
</dbReference>
<sequence>MGRKSKKEIMHLERESVIPILKHRLIAELSSKFGTFTWFPAGMSVFGIVHVFACSDGACWATTDDKSERSEFLKFCKRVEYAIRAWYLVQFEDMMVCLCTARVDDIFFLRDANLYSFFDPIHGAQKLEQRNLSPEEIDAAEEDFLTYLMSVMEKSNFKIATDGEINVALSAQYRLSMPIKVDESKLDNRLLRKYFTQHPRDNLPDFADKYIVFRRGIGLDKMSGYFFKTKLNTIISHTWRRFLKYTGLRLIFCRRSLSEINPIGPDEICSKDTQEDLYVERIRIENMRLSISKLLRLNTIQEPTFERIIVAYRRASTDESDDNHDRAIYVKQFKSIPMADMEIVLPEKRNPGLTPLDWCKFIVSAAIGLITVASSLQVPKADLRVIYAILSALIGYCVKTYLTFQKNLAQYQNLITRCAYEKQLDSGRGTLLHLCDDVIQQEVKEVIISFFIMTQKGKGTSQEIDLQCERLMKEEFGQKCNFDVDDAIQKLEKLGIVTQDAMGNYSSEDLKQANKIIGMTTEEVVRKARDGSADDHAIILH</sequence>
<organism evidence="1 2">
    <name type="scientific">Melastoma candidum</name>
    <dbReference type="NCBI Taxonomy" id="119954"/>
    <lineage>
        <taxon>Eukaryota</taxon>
        <taxon>Viridiplantae</taxon>
        <taxon>Streptophyta</taxon>
        <taxon>Embryophyta</taxon>
        <taxon>Tracheophyta</taxon>
        <taxon>Spermatophyta</taxon>
        <taxon>Magnoliopsida</taxon>
        <taxon>eudicotyledons</taxon>
        <taxon>Gunneridae</taxon>
        <taxon>Pentapetalae</taxon>
        <taxon>rosids</taxon>
        <taxon>malvids</taxon>
        <taxon>Myrtales</taxon>
        <taxon>Melastomataceae</taxon>
        <taxon>Melastomatoideae</taxon>
        <taxon>Melastomateae</taxon>
        <taxon>Melastoma</taxon>
    </lineage>
</organism>
<accession>A0ACB9R8Q0</accession>
<comment type="caution">
    <text evidence="1">The sequence shown here is derived from an EMBL/GenBank/DDBJ whole genome shotgun (WGS) entry which is preliminary data.</text>
</comment>
<evidence type="ECO:0000313" key="1">
    <source>
        <dbReference type="EMBL" id="KAI4375417.1"/>
    </source>
</evidence>
<protein>
    <submittedName>
        <fullName evidence="1">Uncharacterized protein</fullName>
    </submittedName>
</protein>
<dbReference type="EMBL" id="CM042883">
    <property type="protein sequence ID" value="KAI4375417.1"/>
    <property type="molecule type" value="Genomic_DNA"/>
</dbReference>